<protein>
    <submittedName>
        <fullName evidence="5">TetR family transcriptional regulator</fullName>
    </submittedName>
</protein>
<dbReference type="InterPro" id="IPR001647">
    <property type="entry name" value="HTH_TetR"/>
</dbReference>
<dbReference type="SUPFAM" id="SSF46689">
    <property type="entry name" value="Homeodomain-like"/>
    <property type="match status" value="1"/>
</dbReference>
<feature type="domain" description="HTH tetR-type" evidence="4">
    <location>
        <begin position="27"/>
        <end position="87"/>
    </location>
</feature>
<keyword evidence="1 2" id="KW-0238">DNA-binding</keyword>
<dbReference type="InterPro" id="IPR041678">
    <property type="entry name" value="TetR_C_16"/>
</dbReference>
<dbReference type="PROSITE" id="PS50977">
    <property type="entry name" value="HTH_TETR_2"/>
    <property type="match status" value="1"/>
</dbReference>
<dbReference type="Gene3D" id="1.10.357.10">
    <property type="entry name" value="Tetracycline Repressor, domain 2"/>
    <property type="match status" value="1"/>
</dbReference>
<feature type="DNA-binding region" description="H-T-H motif" evidence="2">
    <location>
        <begin position="50"/>
        <end position="69"/>
    </location>
</feature>
<dbReference type="AlphaFoldDB" id="A0A4Y3K520"/>
<proteinExistence type="predicted"/>
<dbReference type="Gene3D" id="1.10.10.60">
    <property type="entry name" value="Homeodomain-like"/>
    <property type="match status" value="1"/>
</dbReference>
<dbReference type="Pfam" id="PF17920">
    <property type="entry name" value="TetR_C_16"/>
    <property type="match status" value="1"/>
</dbReference>
<accession>A0A4Y3K520</accession>
<dbReference type="InterPro" id="IPR036271">
    <property type="entry name" value="Tet_transcr_reg_TetR-rel_C_sf"/>
</dbReference>
<dbReference type="InterPro" id="IPR009057">
    <property type="entry name" value="Homeodomain-like_sf"/>
</dbReference>
<evidence type="ECO:0000256" key="1">
    <source>
        <dbReference type="ARBA" id="ARBA00023125"/>
    </source>
</evidence>
<reference evidence="5 6" key="1">
    <citation type="submission" date="2019-06" db="EMBL/GenBank/DDBJ databases">
        <title>Whole genome shotgun sequence of Cellulomonas uda NBRC 3747.</title>
        <authorList>
            <person name="Hosoyama A."/>
            <person name="Uohara A."/>
            <person name="Ohji S."/>
            <person name="Ichikawa N."/>
        </authorList>
    </citation>
    <scope>NUCLEOTIDE SEQUENCE [LARGE SCALE GENOMIC DNA]</scope>
    <source>
        <strain evidence="5 6">NBRC 3747</strain>
    </source>
</reference>
<evidence type="ECO:0000313" key="6">
    <source>
        <dbReference type="Proteomes" id="UP000315842"/>
    </source>
</evidence>
<sequence>MRRRAYPADVTTDASTPRRRGRGEKFPGGRDAILAAARDQFAERGFAGATIRGIAQAAGVDPKLVMHFFSSKDDLFAASLELPVEGLRALLGALQAPVDEVPERLTRAYVEMWESPLTGPQVRAMLMSIATTDSAADALRTAFEQRIAGALGDRFEPVAVVTAMSQLLGAALIRYVVRMPAFDALTRDEFTAQLVPSVAASLERGRVAPPPAARPA</sequence>
<keyword evidence="6" id="KW-1185">Reference proteome</keyword>
<evidence type="ECO:0000256" key="2">
    <source>
        <dbReference type="PROSITE-ProRule" id="PRU00335"/>
    </source>
</evidence>
<dbReference type="InterPro" id="IPR050109">
    <property type="entry name" value="HTH-type_TetR-like_transc_reg"/>
</dbReference>
<dbReference type="PRINTS" id="PR00455">
    <property type="entry name" value="HTHTETR"/>
</dbReference>
<dbReference type="EMBL" id="BJLP01000001">
    <property type="protein sequence ID" value="GEA79589.1"/>
    <property type="molecule type" value="Genomic_DNA"/>
</dbReference>
<dbReference type="GO" id="GO:0000976">
    <property type="term" value="F:transcription cis-regulatory region binding"/>
    <property type="evidence" value="ECO:0007669"/>
    <property type="project" value="TreeGrafter"/>
</dbReference>
<feature type="region of interest" description="Disordered" evidence="3">
    <location>
        <begin position="1"/>
        <end position="27"/>
    </location>
</feature>
<evidence type="ECO:0000259" key="4">
    <source>
        <dbReference type="PROSITE" id="PS50977"/>
    </source>
</evidence>
<dbReference type="PANTHER" id="PTHR30055:SF235">
    <property type="entry name" value="TRANSCRIPTIONAL REGULATORY PROTEIN"/>
    <property type="match status" value="1"/>
</dbReference>
<dbReference type="SUPFAM" id="SSF48498">
    <property type="entry name" value="Tetracyclin repressor-like, C-terminal domain"/>
    <property type="match status" value="1"/>
</dbReference>
<dbReference type="GO" id="GO:0003700">
    <property type="term" value="F:DNA-binding transcription factor activity"/>
    <property type="evidence" value="ECO:0007669"/>
    <property type="project" value="TreeGrafter"/>
</dbReference>
<evidence type="ECO:0000313" key="5">
    <source>
        <dbReference type="EMBL" id="GEA79589.1"/>
    </source>
</evidence>
<gene>
    <name evidence="5" type="ORF">CUD01_00330</name>
</gene>
<evidence type="ECO:0000256" key="3">
    <source>
        <dbReference type="SAM" id="MobiDB-lite"/>
    </source>
</evidence>
<name>A0A4Y3K520_CELUD</name>
<organism evidence="5 6">
    <name type="scientific">Cellulomonas uda</name>
    <dbReference type="NCBI Taxonomy" id="1714"/>
    <lineage>
        <taxon>Bacteria</taxon>
        <taxon>Bacillati</taxon>
        <taxon>Actinomycetota</taxon>
        <taxon>Actinomycetes</taxon>
        <taxon>Micrococcales</taxon>
        <taxon>Cellulomonadaceae</taxon>
        <taxon>Cellulomonas</taxon>
    </lineage>
</organism>
<comment type="caution">
    <text evidence="5">The sequence shown here is derived from an EMBL/GenBank/DDBJ whole genome shotgun (WGS) entry which is preliminary data.</text>
</comment>
<dbReference type="PANTHER" id="PTHR30055">
    <property type="entry name" value="HTH-TYPE TRANSCRIPTIONAL REGULATOR RUTR"/>
    <property type="match status" value="1"/>
</dbReference>
<dbReference type="Proteomes" id="UP000315842">
    <property type="component" value="Unassembled WGS sequence"/>
</dbReference>
<dbReference type="Pfam" id="PF00440">
    <property type="entry name" value="TetR_N"/>
    <property type="match status" value="1"/>
</dbReference>